<organism evidence="2 3">
    <name type="scientific">Paramicrobacterium humi</name>
    <dbReference type="NCBI Taxonomy" id="640635"/>
    <lineage>
        <taxon>Bacteria</taxon>
        <taxon>Bacillati</taxon>
        <taxon>Actinomycetota</taxon>
        <taxon>Actinomycetes</taxon>
        <taxon>Micrococcales</taxon>
        <taxon>Microbacteriaceae</taxon>
        <taxon>Paramicrobacterium</taxon>
    </lineage>
</organism>
<dbReference type="SMART" id="SM00460">
    <property type="entry name" value="TGc"/>
    <property type="match status" value="1"/>
</dbReference>
<evidence type="ECO:0000313" key="2">
    <source>
        <dbReference type="EMBL" id="SEC04540.1"/>
    </source>
</evidence>
<dbReference type="SUPFAM" id="SSF54001">
    <property type="entry name" value="Cysteine proteinases"/>
    <property type="match status" value="1"/>
</dbReference>
<dbReference type="Proteomes" id="UP000199183">
    <property type="component" value="Unassembled WGS sequence"/>
</dbReference>
<dbReference type="PANTHER" id="PTHR33490:SF12">
    <property type="entry name" value="BLL5557 PROTEIN"/>
    <property type="match status" value="1"/>
</dbReference>
<dbReference type="OrthoDB" id="5438043at2"/>
<protein>
    <submittedName>
        <fullName evidence="2">Transglutaminase-like superfamily protein</fullName>
    </submittedName>
</protein>
<evidence type="ECO:0000313" key="3">
    <source>
        <dbReference type="Proteomes" id="UP000199183"/>
    </source>
</evidence>
<dbReference type="InterPro" id="IPR038765">
    <property type="entry name" value="Papain-like_cys_pep_sf"/>
</dbReference>
<sequence length="264" mass="28756">MLRTVSAHLQFSLSGQSDLLFQLAVAAGTPIRSESFSFASDGRVYLPREIVDRHGTRILRFTGETGEYDVHYSAVVAGARPIPPVDEVELLGYLRPSRYAESDALYSQARWTFAGLQGHALVNAVADWTHDALEYVPGSSRGTDSARTSLETGRGVCRDFAHVVVTMLRACDMPARVAAVYAPGLAPMDFHAVAEAWVDGRWCVVDATRLAPRPSLVRIATGRDASDVAFLTHHRGQLRVRSIAVDAVSDRLPTDDHTMPLALA</sequence>
<name>A0A1H4PAV7_9MICO</name>
<proteinExistence type="predicted"/>
<feature type="domain" description="Transglutaminase-like" evidence="1">
    <location>
        <begin position="149"/>
        <end position="209"/>
    </location>
</feature>
<keyword evidence="3" id="KW-1185">Reference proteome</keyword>
<dbReference type="Gene3D" id="3.10.620.30">
    <property type="match status" value="1"/>
</dbReference>
<dbReference type="RefSeq" id="WP_091184695.1">
    <property type="nucleotide sequence ID" value="NZ_FNRY01000001.1"/>
</dbReference>
<dbReference type="AlphaFoldDB" id="A0A1H4PAV7"/>
<dbReference type="Gene3D" id="2.60.40.2250">
    <property type="match status" value="1"/>
</dbReference>
<dbReference type="InterPro" id="IPR002931">
    <property type="entry name" value="Transglutaminase-like"/>
</dbReference>
<reference evidence="2 3" key="1">
    <citation type="submission" date="2016-10" db="EMBL/GenBank/DDBJ databases">
        <authorList>
            <person name="de Groot N.N."/>
        </authorList>
    </citation>
    <scope>NUCLEOTIDE SEQUENCE [LARGE SCALE GENOMIC DNA]</scope>
    <source>
        <strain evidence="2 3">DSM 21799</strain>
    </source>
</reference>
<gene>
    <name evidence="2" type="ORF">SAMN04489806_2453</name>
</gene>
<evidence type="ECO:0000259" key="1">
    <source>
        <dbReference type="SMART" id="SM00460"/>
    </source>
</evidence>
<dbReference type="PANTHER" id="PTHR33490">
    <property type="entry name" value="BLR5614 PROTEIN-RELATED"/>
    <property type="match status" value="1"/>
</dbReference>
<accession>A0A1H4PAV7</accession>
<dbReference type="STRING" id="640635.SAMN04489806_2453"/>
<dbReference type="Pfam" id="PF01841">
    <property type="entry name" value="Transglut_core"/>
    <property type="match status" value="1"/>
</dbReference>
<dbReference type="EMBL" id="FNRY01000001">
    <property type="protein sequence ID" value="SEC04540.1"/>
    <property type="molecule type" value="Genomic_DNA"/>
</dbReference>